<proteinExistence type="predicted"/>
<evidence type="ECO:0000256" key="1">
    <source>
        <dbReference type="SAM" id="Phobius"/>
    </source>
</evidence>
<accession>Q9YVX1</accession>
<keyword evidence="1" id="KW-0472">Membrane</keyword>
<dbReference type="RefSeq" id="NP_048192.1">
    <property type="nucleotide sequence ID" value="NC_001993.1"/>
</dbReference>
<dbReference type="Proteomes" id="UP000172353">
    <property type="component" value="Segment"/>
</dbReference>
<gene>
    <name evidence="2" type="primary">MSV121</name>
</gene>
<organismHost>
    <name type="scientific">Melanoplus sanguinipes</name>
    <name type="common">Migratory grasshopper</name>
    <dbReference type="NCBI Taxonomy" id="65742"/>
</organismHost>
<keyword evidence="3" id="KW-1185">Reference proteome</keyword>
<name>Q9YVX1_MSEPV</name>
<feature type="transmembrane region" description="Helical" evidence="1">
    <location>
        <begin position="314"/>
        <end position="331"/>
    </location>
</feature>
<dbReference type="OrthoDB" id="9778at10239"/>
<sequence>MGQSIEIHPKYWGVNVSQEMQISYADILNTLYTAEIDDRVAIGQYATDPNSYTNVPEFNPIIKPGGYTELHRKSYLGPDEICCLNDIRYGWVDANGNVTSNANLNKTLLSCDPTTIKVGSSNICDVPLYNTCIVDKNQEYKGKCGVWLNGLFKRWQIDFSIIASINKIMSEHCSQNYKNDNCDIWLAAIRNSTNSEYYNIADNVLYAQTDKSELSCAFPPEYIVRQSNKINTPKECWYRPCAFSPNYLLLSSNIDNKNNCLLSECNININNLNIISNTELSIICKNQVIYRSSKEQSNIIQEEAEFNRFLIPNYTVYFILILIFLIMIIFSKN</sequence>
<evidence type="ECO:0000313" key="2">
    <source>
        <dbReference type="EMBL" id="AAC97663.1"/>
    </source>
</evidence>
<organism evidence="2 3">
    <name type="scientific">Melanoplus sanguinipes entomopoxvirus</name>
    <name type="common">MsEPV</name>
    <dbReference type="NCBI Taxonomy" id="83191"/>
    <lineage>
        <taxon>Viruses</taxon>
        <taxon>Varidnaviria</taxon>
        <taxon>Bamfordvirae</taxon>
        <taxon>Nucleocytoviricota</taxon>
        <taxon>Pokkesviricetes</taxon>
        <taxon>Chitovirales</taxon>
        <taxon>Poxviridae</taxon>
        <taxon>Entomopoxvirinae</taxon>
        <taxon>Deltaentomopoxvirus</taxon>
        <taxon>Deltaentomopoxvirus msanguinipes</taxon>
    </lineage>
</organism>
<protein>
    <submittedName>
        <fullName evidence="2">ORF MSV121 putative membrane protein, fowlpox virus FP1 homolog (Vaccinia G9R), similar to SW:P15909</fullName>
    </submittedName>
</protein>
<reference evidence="2 3" key="1">
    <citation type="journal article" date="1999" name="J. Virol.">
        <title>The genome of Melanoplus sanguinipes entomopoxvirus.</title>
        <authorList>
            <person name="Afonso C.L."/>
            <person name="Tulman E.R."/>
            <person name="Lu Z."/>
            <person name="Oma E."/>
            <person name="Kutish G.F."/>
            <person name="Rock D.L."/>
        </authorList>
    </citation>
    <scope>NUCLEOTIDE SEQUENCE [LARGE SCALE GENOMIC DNA]</scope>
    <source>
        <strain evidence="2">Tucson</strain>
    </source>
</reference>
<dbReference type="GeneID" id="1449926"/>
<dbReference type="Pfam" id="PF03003">
    <property type="entry name" value="Pox_G9-A16"/>
    <property type="match status" value="1"/>
</dbReference>
<dbReference type="KEGG" id="vg:1449926"/>
<dbReference type="InterPro" id="IPR004251">
    <property type="entry name" value="Pox_virus_G9/A16"/>
</dbReference>
<dbReference type="PIR" id="T28282">
    <property type="entry name" value="T28282"/>
</dbReference>
<dbReference type="EMBL" id="AF063866">
    <property type="protein sequence ID" value="AAC97663.1"/>
    <property type="molecule type" value="Genomic_DNA"/>
</dbReference>
<keyword evidence="1" id="KW-1133">Transmembrane helix</keyword>
<evidence type="ECO:0000313" key="3">
    <source>
        <dbReference type="Proteomes" id="UP000172353"/>
    </source>
</evidence>
<keyword evidence="1" id="KW-0812">Transmembrane</keyword>